<feature type="region of interest" description="Disordered" evidence="2">
    <location>
        <begin position="246"/>
        <end position="300"/>
    </location>
</feature>
<evidence type="ECO:0000256" key="2">
    <source>
        <dbReference type="SAM" id="MobiDB-lite"/>
    </source>
</evidence>
<feature type="region of interest" description="Disordered" evidence="2">
    <location>
        <begin position="187"/>
        <end position="223"/>
    </location>
</feature>
<evidence type="ECO:0000313" key="3">
    <source>
        <dbReference type="EnsemblMetazoa" id="SMAR013280-PA"/>
    </source>
</evidence>
<reference evidence="4" key="1">
    <citation type="submission" date="2011-05" db="EMBL/GenBank/DDBJ databases">
        <authorList>
            <person name="Richards S.R."/>
            <person name="Qu J."/>
            <person name="Jiang H."/>
            <person name="Jhangiani S.N."/>
            <person name="Agravi P."/>
            <person name="Goodspeed R."/>
            <person name="Gross S."/>
            <person name="Mandapat C."/>
            <person name="Jackson L."/>
            <person name="Mathew T."/>
            <person name="Pu L."/>
            <person name="Thornton R."/>
            <person name="Saada N."/>
            <person name="Wilczek-Boney K.B."/>
            <person name="Lee S."/>
            <person name="Kovar C."/>
            <person name="Wu Y."/>
            <person name="Scherer S.E."/>
            <person name="Worley K.C."/>
            <person name="Muzny D.M."/>
            <person name="Gibbs R."/>
        </authorList>
    </citation>
    <scope>NUCLEOTIDE SEQUENCE</scope>
    <source>
        <strain evidence="4">Brora</strain>
    </source>
</reference>
<keyword evidence="1" id="KW-0175">Coiled coil</keyword>
<feature type="compositionally biased region" description="Polar residues" evidence="2">
    <location>
        <begin position="49"/>
        <end position="58"/>
    </location>
</feature>
<dbReference type="EMBL" id="JH431837">
    <property type="status" value="NOT_ANNOTATED_CDS"/>
    <property type="molecule type" value="Genomic_DNA"/>
</dbReference>
<dbReference type="Gene3D" id="1.20.5.490">
    <property type="entry name" value="Single helix bin"/>
    <property type="match status" value="1"/>
</dbReference>
<dbReference type="Pfam" id="PF01166">
    <property type="entry name" value="TSC22"/>
    <property type="match status" value="1"/>
</dbReference>
<dbReference type="eggNOG" id="KOG4797">
    <property type="taxonomic scope" value="Eukaryota"/>
</dbReference>
<dbReference type="PANTHER" id="PTHR46745">
    <property type="entry name" value="TSC22 DOMAIN FAMILY PROTEIN 1"/>
    <property type="match status" value="1"/>
</dbReference>
<feature type="compositionally biased region" description="Low complexity" evidence="2">
    <location>
        <begin position="422"/>
        <end position="433"/>
    </location>
</feature>
<dbReference type="OMA" id="GHKAKVH"/>
<dbReference type="AlphaFoldDB" id="T1JHE9"/>
<dbReference type="HOGENOM" id="CLU_499984_0_0_1"/>
<sequence length="545" mass="59714">MAEKIRENSPRLDSRNAEKANAAATINAVTATPQTGSALPPPAPRKKTSSFQITSVTVVGSRLSNDGGDDSADDLDESHTEDISSEVLDISKMTDADNDYSSEDAFSSTMEPGTTSVQSLQLPVPNNGQGDASQIPISSTSSVSTDEGHHDRAIPWHTRFRVVKIESTEPFKRGRWICMDFLDPPPSLTDTAEREGGSVNIAPVHHGGSLPLPLSTQSVPQQQQHMNDFYSMPQTASTMPIAANQNDFQQQQHQIQQQQQHHQHQQQQQPDYGMMNEYASSMGHQHQHQQHQHQQHQHQPQMVIQQTTEFLPNIQTQMPVVQQLVQQTTPNVQQTGVEYMATQQQGTQMPTDYHMHQNVVHAMQQQSGGVAMTKGMVQVQGVAAMHSGDYLVNSTSNQPSNSSNQIPANRPSTISLTSSTKESSAVASESLASNTVTSTPPVLDNLTAASETEENENTSGSSTVAIDNKIEQAMDLVKSHLMFAVREEVDVLKEKITELMDRINQLEYENSILRAAASQETLAKLAQPPPNPQPPNPSSQKLDFA</sequence>
<dbReference type="GO" id="GO:0008284">
    <property type="term" value="P:positive regulation of cell population proliferation"/>
    <property type="evidence" value="ECO:0007669"/>
    <property type="project" value="TreeGrafter"/>
</dbReference>
<dbReference type="STRING" id="126957.T1JHE9"/>
<feature type="compositionally biased region" description="Polar residues" evidence="2">
    <location>
        <begin position="104"/>
        <end position="137"/>
    </location>
</feature>
<dbReference type="GO" id="GO:0006357">
    <property type="term" value="P:regulation of transcription by RNA polymerase II"/>
    <property type="evidence" value="ECO:0007669"/>
    <property type="project" value="InterPro"/>
</dbReference>
<keyword evidence="4" id="KW-1185">Reference proteome</keyword>
<feature type="region of interest" description="Disordered" evidence="2">
    <location>
        <begin position="1"/>
        <end position="150"/>
    </location>
</feature>
<dbReference type="CDD" id="cd21936">
    <property type="entry name" value="ZIP_TSC22D"/>
    <property type="match status" value="1"/>
</dbReference>
<feature type="compositionally biased region" description="Basic and acidic residues" evidence="2">
    <location>
        <begin position="1"/>
        <end position="18"/>
    </location>
</feature>
<evidence type="ECO:0000256" key="1">
    <source>
        <dbReference type="SAM" id="Coils"/>
    </source>
</evidence>
<feature type="compositionally biased region" description="Low complexity" evidence="2">
    <location>
        <begin position="19"/>
        <end position="32"/>
    </location>
</feature>
<reference evidence="3" key="2">
    <citation type="submission" date="2015-02" db="UniProtKB">
        <authorList>
            <consortium name="EnsemblMetazoa"/>
        </authorList>
    </citation>
    <scope>IDENTIFICATION</scope>
</reference>
<feature type="compositionally biased region" description="Low complexity" evidence="2">
    <location>
        <begin position="393"/>
        <end position="409"/>
    </location>
</feature>
<proteinExistence type="predicted"/>
<dbReference type="GO" id="GO:0005829">
    <property type="term" value="C:cytosol"/>
    <property type="evidence" value="ECO:0007669"/>
    <property type="project" value="TreeGrafter"/>
</dbReference>
<feature type="compositionally biased region" description="Polar residues" evidence="2">
    <location>
        <begin position="410"/>
        <end position="421"/>
    </location>
</feature>
<dbReference type="Proteomes" id="UP000014500">
    <property type="component" value="Unassembled WGS sequence"/>
</dbReference>
<dbReference type="EnsemblMetazoa" id="SMAR013280-RA">
    <property type="protein sequence ID" value="SMAR013280-PA"/>
    <property type="gene ID" value="SMAR013280"/>
</dbReference>
<dbReference type="SUPFAM" id="SSF58026">
    <property type="entry name" value="Delta-sleep-inducing peptide immunoreactive peptide"/>
    <property type="match status" value="1"/>
</dbReference>
<dbReference type="InterPro" id="IPR000580">
    <property type="entry name" value="TSC22/Bun"/>
</dbReference>
<dbReference type="GO" id="GO:0005634">
    <property type="term" value="C:nucleus"/>
    <property type="evidence" value="ECO:0007669"/>
    <property type="project" value="TreeGrafter"/>
</dbReference>
<dbReference type="GO" id="GO:0043066">
    <property type="term" value="P:negative regulation of apoptotic process"/>
    <property type="evidence" value="ECO:0007669"/>
    <property type="project" value="TreeGrafter"/>
</dbReference>
<feature type="compositionally biased region" description="Basic residues" evidence="2">
    <location>
        <begin position="285"/>
        <end position="296"/>
    </location>
</feature>
<accession>T1JHE9</accession>
<feature type="region of interest" description="Disordered" evidence="2">
    <location>
        <begin position="520"/>
        <end position="545"/>
    </location>
</feature>
<evidence type="ECO:0000313" key="4">
    <source>
        <dbReference type="Proteomes" id="UP000014500"/>
    </source>
</evidence>
<feature type="coiled-coil region" evidence="1">
    <location>
        <begin position="482"/>
        <end position="516"/>
    </location>
</feature>
<feature type="region of interest" description="Disordered" evidence="2">
    <location>
        <begin position="390"/>
        <end position="442"/>
    </location>
</feature>
<feature type="compositionally biased region" description="Acidic residues" evidence="2">
    <location>
        <begin position="67"/>
        <end position="76"/>
    </location>
</feature>
<feature type="compositionally biased region" description="Low complexity" evidence="2">
    <location>
        <begin position="249"/>
        <end position="269"/>
    </location>
</feature>
<feature type="compositionally biased region" description="Polar residues" evidence="2">
    <location>
        <begin position="214"/>
        <end position="223"/>
    </location>
</feature>
<protein>
    <submittedName>
        <fullName evidence="3">Uncharacterized protein</fullName>
    </submittedName>
</protein>
<dbReference type="PANTHER" id="PTHR46745:SF1">
    <property type="entry name" value="TSC22 DOMAIN FAMILY PROTEIN 1"/>
    <property type="match status" value="1"/>
</dbReference>
<organism evidence="3 4">
    <name type="scientific">Strigamia maritima</name>
    <name type="common">European centipede</name>
    <name type="synonym">Geophilus maritimus</name>
    <dbReference type="NCBI Taxonomy" id="126957"/>
    <lineage>
        <taxon>Eukaryota</taxon>
        <taxon>Metazoa</taxon>
        <taxon>Ecdysozoa</taxon>
        <taxon>Arthropoda</taxon>
        <taxon>Myriapoda</taxon>
        <taxon>Chilopoda</taxon>
        <taxon>Pleurostigmophora</taxon>
        <taxon>Geophilomorpha</taxon>
        <taxon>Linotaeniidae</taxon>
        <taxon>Strigamia</taxon>
    </lineage>
</organism>
<feature type="compositionally biased region" description="Pro residues" evidence="2">
    <location>
        <begin position="527"/>
        <end position="537"/>
    </location>
</feature>
<name>T1JHE9_STRMM</name>